<comment type="caution">
    <text evidence="1">The sequence shown here is derived from an EMBL/GenBank/DDBJ whole genome shotgun (WGS) entry which is preliminary data.</text>
</comment>
<reference evidence="1 2" key="1">
    <citation type="journal article" date="2021" name="Commun. Biol.">
        <title>Genomic insights into the host specific adaptation of the Pneumocystis genus.</title>
        <authorList>
            <person name="Cisse O.H."/>
            <person name="Ma L."/>
            <person name="Dekker J.P."/>
            <person name="Khil P.P."/>
            <person name="Youn J.-H."/>
            <person name="Brenchley J.M."/>
            <person name="Blair R."/>
            <person name="Pahar B."/>
            <person name="Chabe M."/>
            <person name="Van Rompay K.K.A."/>
            <person name="Keesler R."/>
            <person name="Sukura A."/>
            <person name="Hirsch V."/>
            <person name="Kutty G."/>
            <person name="Liu Y."/>
            <person name="Peng L."/>
            <person name="Chen J."/>
            <person name="Song J."/>
            <person name="Weissenbacher-Lang C."/>
            <person name="Xu J."/>
            <person name="Upham N.S."/>
            <person name="Stajich J.E."/>
            <person name="Cuomo C.A."/>
            <person name="Cushion M.T."/>
            <person name="Kovacs J.A."/>
        </authorList>
    </citation>
    <scope>NUCLEOTIDE SEQUENCE [LARGE SCALE GENOMIC DNA]</scope>
    <source>
        <strain evidence="1 2">RABM</strain>
    </source>
</reference>
<sequence length="826" mass="94885">MKHPTEKWVQLSQEKFYQKIELSTMLWKDIQLSEYISAGALHGGAIALVRDDKVVHKYLGPENTKSSIWIYSSYGAFIHKIYWDIGKIKGLGWSDSERLIVVTEDGTVRNYNIQGEFTQFSLGKETSEHSVINCQFWGTGFVALLENNTFIAVNSYDEPRPRLLCCPKFEDVIHSWTIIAPQLSSSFHVEVLVSTKSTIYVIDEAQNTDQYLQQGPFLDMSVSPNGQFLALQTFQNKIWVISTGFQKSMSEFTLIENEKPLKIGWCGNDSVIIVYNTIILMIGPFGGFLSFPCNGPALVISEIDGARIITSDKCEFLQKVPDILKNVYKAEKDSYGYILLKSIEYFDQKSSKANENVQLIKPHLADAIDECIKAASCEFDPFWQKKLLRAASFGKSYLNFYNPEEFIEMCEVLRVLNSMRYDVGIPLTFKEYFHLTPESLIERLIARQKHFLALKICEYLQLPSDKVYTHWACMKIKLSVDDEESIYKIIVEKLISKKGISFEEIAKTACNEGKKKLAIKLLDYTLKADNKIHLLLDIEENETALIKAIESGDTDLGAVLYVILYLKDKLPLALFFQIIRNKTIAVSILETYAKDHDPELLKDFYYQDDRRSDGANIILLESLKASDIDTRIEKLKLSVGLYKEYKEFSFEIKNLEEHITLLELQRNYEKEFHESFVGLSVNETILKLIKLNQMETALKIKTDFKIPVKRFWWLRLRALVAIRDWEQLEDWVNKSKKSPIGYEPFVSECLAAGNKKMAATFIPKCSEITPSFRAELWAKAEDWISAGNEALKFRDFKLFEDLKSKAPANIIKELKKLSFNSTNSSK</sequence>
<dbReference type="Proteomes" id="UP000768646">
    <property type="component" value="Unassembled WGS sequence"/>
</dbReference>
<name>A0ACB7CGY7_9ASCO</name>
<accession>A0ACB7CGY7</accession>
<evidence type="ECO:0000313" key="1">
    <source>
        <dbReference type="EMBL" id="KAG4306374.1"/>
    </source>
</evidence>
<protein>
    <submittedName>
        <fullName evidence="1">Uncharacterized protein</fullName>
    </submittedName>
</protein>
<organism evidence="1 2">
    <name type="scientific">Pneumocystis oryctolagi</name>
    <dbReference type="NCBI Taxonomy" id="42067"/>
    <lineage>
        <taxon>Eukaryota</taxon>
        <taxon>Fungi</taxon>
        <taxon>Dikarya</taxon>
        <taxon>Ascomycota</taxon>
        <taxon>Taphrinomycotina</taxon>
        <taxon>Pneumocystomycetes</taxon>
        <taxon>Pneumocystaceae</taxon>
        <taxon>Pneumocystis</taxon>
    </lineage>
</organism>
<evidence type="ECO:0000313" key="2">
    <source>
        <dbReference type="Proteomes" id="UP000768646"/>
    </source>
</evidence>
<gene>
    <name evidence="1" type="ORF">PORY_000362</name>
</gene>
<dbReference type="EMBL" id="JABTEG010000001">
    <property type="protein sequence ID" value="KAG4306374.1"/>
    <property type="molecule type" value="Genomic_DNA"/>
</dbReference>
<keyword evidence="2" id="KW-1185">Reference proteome</keyword>
<proteinExistence type="predicted"/>